<organism evidence="1 2">
    <name type="scientific">Rathayibacter iranicus NCPPB 2253 = VKM Ac-1602</name>
    <dbReference type="NCBI Taxonomy" id="1328868"/>
    <lineage>
        <taxon>Bacteria</taxon>
        <taxon>Bacillati</taxon>
        <taxon>Actinomycetota</taxon>
        <taxon>Actinomycetes</taxon>
        <taxon>Micrococcales</taxon>
        <taxon>Microbacteriaceae</taxon>
        <taxon>Rathayibacter</taxon>
    </lineage>
</organism>
<accession>A0ABX5LH05</accession>
<evidence type="ECO:0000313" key="2">
    <source>
        <dbReference type="Proteomes" id="UP000245674"/>
    </source>
</evidence>
<protein>
    <recommendedName>
        <fullName evidence="3">Lipoprotein</fullName>
    </recommendedName>
</protein>
<sequence length="234" mass="26149">MTEWGRRWRVMGLAVLVLVMSVGCGAGEERNVRDAAGLTREEVAVLSQEQEFALVAKRYAHVEELLREAQLQISDGEWTWIDVDWLPHGGGSGGVGGPLPGSNSGNTYYLEAGRYQDVPGGSGDEAGLEPMRRYFEEKGWQYYVREMSGTHDIWGITGDGYRVAWAVRDIGRYSLEVYSELFWSNDSTELTIAIGGRDTTNTPVTSRPGVFIPFPKWEDPFTRPPIMREPPARS</sequence>
<keyword evidence="2" id="KW-1185">Reference proteome</keyword>
<evidence type="ECO:0008006" key="3">
    <source>
        <dbReference type="Google" id="ProtNLM"/>
    </source>
</evidence>
<reference evidence="1 2" key="1">
    <citation type="submission" date="2018-03" db="EMBL/GenBank/DDBJ databases">
        <title>Genomic Encyclopedia of Type Strains, Phase III (KMG-III): the genomes of soil and plant-associated and newly described type strains.</title>
        <authorList>
            <person name="Whitman W."/>
        </authorList>
    </citation>
    <scope>NUCLEOTIDE SEQUENCE [LARGE SCALE GENOMIC DNA]</scope>
    <source>
        <strain evidence="1 2">VKM Ac-1602</strain>
    </source>
</reference>
<dbReference type="Proteomes" id="UP000245674">
    <property type="component" value="Unassembled WGS sequence"/>
</dbReference>
<evidence type="ECO:0000313" key="1">
    <source>
        <dbReference type="EMBL" id="PWJ65182.1"/>
    </source>
</evidence>
<gene>
    <name evidence="1" type="ORF">B0H03_10328</name>
</gene>
<name>A0ABX5LH05_9MICO</name>
<dbReference type="PROSITE" id="PS51257">
    <property type="entry name" value="PROKAR_LIPOPROTEIN"/>
    <property type="match status" value="1"/>
</dbReference>
<proteinExistence type="predicted"/>
<comment type="caution">
    <text evidence="1">The sequence shown here is derived from an EMBL/GenBank/DDBJ whole genome shotgun (WGS) entry which is preliminary data.</text>
</comment>
<dbReference type="EMBL" id="QGDV01000003">
    <property type="protein sequence ID" value="PWJ65182.1"/>
    <property type="molecule type" value="Genomic_DNA"/>
</dbReference>